<proteinExistence type="predicted"/>
<accession>A0A2X2T1P8</accession>
<reference evidence="1 2" key="1">
    <citation type="submission" date="2018-06" db="EMBL/GenBank/DDBJ databases">
        <authorList>
            <consortium name="Pathogen Informatics"/>
            <person name="Doyle S."/>
        </authorList>
    </citation>
    <scope>NUCLEOTIDE SEQUENCE [LARGE SCALE GENOMIC DNA]</scope>
    <source>
        <strain evidence="1 2">NCTC12120</strain>
    </source>
</reference>
<dbReference type="AlphaFoldDB" id="A0A2X2T1P8"/>
<protein>
    <submittedName>
        <fullName evidence="1">Uncharacterized protein</fullName>
    </submittedName>
</protein>
<dbReference type="EMBL" id="UAVU01000003">
    <property type="protein sequence ID" value="SQA99076.1"/>
    <property type="molecule type" value="Genomic_DNA"/>
</dbReference>
<organism evidence="1 2">
    <name type="scientific">Cedecea neteri</name>
    <dbReference type="NCBI Taxonomy" id="158822"/>
    <lineage>
        <taxon>Bacteria</taxon>
        <taxon>Pseudomonadati</taxon>
        <taxon>Pseudomonadota</taxon>
        <taxon>Gammaproteobacteria</taxon>
        <taxon>Enterobacterales</taxon>
        <taxon>Enterobacteriaceae</taxon>
        <taxon>Cedecea</taxon>
    </lineage>
</organism>
<name>A0A2X2T1P8_9ENTR</name>
<gene>
    <name evidence="1" type="ORF">NCTC12120_02976</name>
</gene>
<evidence type="ECO:0000313" key="2">
    <source>
        <dbReference type="Proteomes" id="UP000251197"/>
    </source>
</evidence>
<evidence type="ECO:0000313" key="1">
    <source>
        <dbReference type="EMBL" id="SQA99076.1"/>
    </source>
</evidence>
<sequence>MPFFMSEICYLRGKVLSYHRSRLFLHLITILFILPHCIPCKANHSHLHFAQFLSGSDHVRLLV</sequence>
<dbReference type="Proteomes" id="UP000251197">
    <property type="component" value="Unassembled WGS sequence"/>
</dbReference>